<gene>
    <name evidence="1" type="ORF">KUV50_19090</name>
</gene>
<keyword evidence="1" id="KW-0645">Protease</keyword>
<dbReference type="InterPro" id="IPR032466">
    <property type="entry name" value="Metal_Hydrolase"/>
</dbReference>
<name>A0A953HXZ8_9BACT</name>
<keyword evidence="1" id="KW-0378">Hydrolase</keyword>
<evidence type="ECO:0000313" key="2">
    <source>
        <dbReference type="Proteomes" id="UP000753961"/>
    </source>
</evidence>
<dbReference type="PANTHER" id="PTHR10443:SF12">
    <property type="entry name" value="DIPEPTIDASE"/>
    <property type="match status" value="1"/>
</dbReference>
<keyword evidence="1" id="KW-0224">Dipeptidase</keyword>
<accession>A0A953HXZ8</accession>
<protein>
    <submittedName>
        <fullName evidence="1">Membrane dipeptidase</fullName>
        <ecNumber evidence="1">3.4.13.-</ecNumber>
    </submittedName>
</protein>
<keyword evidence="2" id="KW-1185">Reference proteome</keyword>
<organism evidence="1 2">
    <name type="scientific">Membranihabitans marinus</name>
    <dbReference type="NCBI Taxonomy" id="1227546"/>
    <lineage>
        <taxon>Bacteria</taxon>
        <taxon>Pseudomonadati</taxon>
        <taxon>Bacteroidota</taxon>
        <taxon>Saprospiria</taxon>
        <taxon>Saprospirales</taxon>
        <taxon>Saprospiraceae</taxon>
        <taxon>Membranihabitans</taxon>
    </lineage>
</organism>
<dbReference type="GO" id="GO:0070573">
    <property type="term" value="F:metallodipeptidase activity"/>
    <property type="evidence" value="ECO:0007669"/>
    <property type="project" value="InterPro"/>
</dbReference>
<proteinExistence type="predicted"/>
<dbReference type="PANTHER" id="PTHR10443">
    <property type="entry name" value="MICROSOMAL DIPEPTIDASE"/>
    <property type="match status" value="1"/>
</dbReference>
<dbReference type="Proteomes" id="UP000753961">
    <property type="component" value="Unassembled WGS sequence"/>
</dbReference>
<sequence>MPNQPEKSEHRKRFIIDGHLDLAMNAIEWNRDLRQPLEDIRVREMHMPDKPDRGNGTVCLPELQKGRIGLVVATQLSRYTPPGSKLAGWHSPQQAWAMTQAQLAWYREMEALGLMVQITNLTELDKNLQVWEDDSTSDQEKPIGYILSLEGADSLVDVSYLEKACRYGLKAINLSHFGPGRYAPGTRLEGGLTSLGKELIDEMNRLVGTSDQLILDITHLTDAGFDEALERYQGPVWASHHNVRKIVPNQRQLTDEQIQRLIERDAIIGGMLDCWAMDLRFIDTVSDPWQLDIRLEHLIDHWDHICQIAGNSNHIAIGSDLDGIFGTEQSPWDMNSIADLQKYDGLLSQRGYADEDIDAIFHGNWLRFLRKVWD</sequence>
<dbReference type="SUPFAM" id="SSF51556">
    <property type="entry name" value="Metallo-dependent hydrolases"/>
    <property type="match status" value="1"/>
</dbReference>
<evidence type="ECO:0000313" key="1">
    <source>
        <dbReference type="EMBL" id="MBY5960265.1"/>
    </source>
</evidence>
<dbReference type="Pfam" id="PF01244">
    <property type="entry name" value="Peptidase_M19"/>
    <property type="match status" value="1"/>
</dbReference>
<dbReference type="GO" id="GO:0006508">
    <property type="term" value="P:proteolysis"/>
    <property type="evidence" value="ECO:0007669"/>
    <property type="project" value="InterPro"/>
</dbReference>
<dbReference type="PROSITE" id="PS51365">
    <property type="entry name" value="RENAL_DIPEPTIDASE_2"/>
    <property type="match status" value="1"/>
</dbReference>
<dbReference type="RefSeq" id="WP_222581814.1">
    <property type="nucleotide sequence ID" value="NZ_JAHVHU010000029.1"/>
</dbReference>
<dbReference type="EMBL" id="JAHVHU010000029">
    <property type="protein sequence ID" value="MBY5960265.1"/>
    <property type="molecule type" value="Genomic_DNA"/>
</dbReference>
<dbReference type="EC" id="3.4.13.-" evidence="1"/>
<dbReference type="InterPro" id="IPR008257">
    <property type="entry name" value="Pept_M19"/>
</dbReference>
<comment type="caution">
    <text evidence="1">The sequence shown here is derived from an EMBL/GenBank/DDBJ whole genome shotgun (WGS) entry which is preliminary data.</text>
</comment>
<reference evidence="1" key="1">
    <citation type="submission" date="2021-06" db="EMBL/GenBank/DDBJ databases">
        <title>44 bacteria genomes isolated from Dapeng, Shenzhen.</title>
        <authorList>
            <person name="Zheng W."/>
            <person name="Yu S."/>
            <person name="Huang Y."/>
        </authorList>
    </citation>
    <scope>NUCLEOTIDE SEQUENCE</scope>
    <source>
        <strain evidence="1">DP5N28-2</strain>
    </source>
</reference>
<dbReference type="Gene3D" id="3.20.20.140">
    <property type="entry name" value="Metal-dependent hydrolases"/>
    <property type="match status" value="1"/>
</dbReference>
<dbReference type="AlphaFoldDB" id="A0A953HXZ8"/>